<dbReference type="SMART" id="SM00810">
    <property type="entry name" value="Alpha-amyl_C2"/>
    <property type="match status" value="1"/>
</dbReference>
<dbReference type="InterPro" id="IPR013780">
    <property type="entry name" value="Glyco_hydro_b"/>
</dbReference>
<evidence type="ECO:0000313" key="6">
    <source>
        <dbReference type="Proteomes" id="UP001056539"/>
    </source>
</evidence>
<reference evidence="5" key="2">
    <citation type="submission" date="2022-06" db="EMBL/GenBank/DDBJ databases">
        <title>Thermospira aquatica gen. nov., sp. nov.</title>
        <authorList>
            <person name="Ben Ali Gam Z."/>
            <person name="Labat M."/>
        </authorList>
    </citation>
    <scope>NUCLEOTIDE SEQUENCE</scope>
    <source>
        <strain evidence="5">F1F22</strain>
    </source>
</reference>
<evidence type="ECO:0000313" key="5">
    <source>
        <dbReference type="EMBL" id="URA11402.1"/>
    </source>
</evidence>
<dbReference type="CDD" id="cd11314">
    <property type="entry name" value="AmyAc_arch_bac_plant_AmyA"/>
    <property type="match status" value="1"/>
</dbReference>
<evidence type="ECO:0000256" key="1">
    <source>
        <dbReference type="ARBA" id="ARBA00022801"/>
    </source>
</evidence>
<dbReference type="Pfam" id="PF07821">
    <property type="entry name" value="Alpha-amyl_C2"/>
    <property type="match status" value="1"/>
</dbReference>
<dbReference type="SMART" id="SM00642">
    <property type="entry name" value="Aamy"/>
    <property type="match status" value="1"/>
</dbReference>
<dbReference type="Gene3D" id="2.60.40.1180">
    <property type="entry name" value="Golgi alpha-mannosidase II"/>
    <property type="match status" value="1"/>
</dbReference>
<evidence type="ECO:0000256" key="2">
    <source>
        <dbReference type="ARBA" id="ARBA00023295"/>
    </source>
</evidence>
<dbReference type="Gene3D" id="3.20.20.80">
    <property type="entry name" value="Glycosidases"/>
    <property type="match status" value="1"/>
</dbReference>
<dbReference type="Pfam" id="PF00128">
    <property type="entry name" value="Alpha-amylase"/>
    <property type="match status" value="1"/>
</dbReference>
<dbReference type="GO" id="GO:0005509">
    <property type="term" value="F:calcium ion binding"/>
    <property type="evidence" value="ECO:0007669"/>
    <property type="project" value="InterPro"/>
</dbReference>
<dbReference type="InterPro" id="IPR006047">
    <property type="entry name" value="GH13_cat_dom"/>
</dbReference>
<gene>
    <name evidence="5" type="ORF">KDW03_12215</name>
</gene>
<accession>A0AAX3BGC0</accession>
<dbReference type="SUPFAM" id="SSF51011">
    <property type="entry name" value="Glycosyl hydrolase domain"/>
    <property type="match status" value="1"/>
</dbReference>
<dbReference type="Gene3D" id="2.60.40.10">
    <property type="entry name" value="Immunoglobulins"/>
    <property type="match status" value="1"/>
</dbReference>
<dbReference type="EMBL" id="CP073355">
    <property type="protein sequence ID" value="URA11402.1"/>
    <property type="molecule type" value="Genomic_DNA"/>
</dbReference>
<keyword evidence="6" id="KW-1185">Reference proteome</keyword>
<dbReference type="SUPFAM" id="SSF51445">
    <property type="entry name" value="(Trans)glycosidases"/>
    <property type="match status" value="1"/>
</dbReference>
<name>A0AAX3BGC0_9SPIR</name>
<dbReference type="KEGG" id="taqu:KDW03_12215"/>
<dbReference type="Proteomes" id="UP001056539">
    <property type="component" value="Chromosome"/>
</dbReference>
<feature type="domain" description="Glycosyl hydrolase family 13 catalytic" evidence="3">
    <location>
        <begin position="153"/>
        <end position="483"/>
    </location>
</feature>
<evidence type="ECO:0000259" key="3">
    <source>
        <dbReference type="SMART" id="SM00642"/>
    </source>
</evidence>
<reference evidence="5" key="1">
    <citation type="submission" date="2021-04" db="EMBL/GenBank/DDBJ databases">
        <authorList>
            <person name="Postec A."/>
        </authorList>
    </citation>
    <scope>NUCLEOTIDE SEQUENCE</scope>
    <source>
        <strain evidence="5">F1F22</strain>
    </source>
</reference>
<dbReference type="InterPro" id="IPR017853">
    <property type="entry name" value="GH"/>
</dbReference>
<organism evidence="5 6">
    <name type="scientific">Thermospira aquatica</name>
    <dbReference type="NCBI Taxonomy" id="2828656"/>
    <lineage>
        <taxon>Bacteria</taxon>
        <taxon>Pseudomonadati</taxon>
        <taxon>Spirochaetota</taxon>
        <taxon>Spirochaetia</taxon>
        <taxon>Brevinematales</taxon>
        <taxon>Thermospiraceae</taxon>
        <taxon>Thermospira</taxon>
    </lineage>
</organism>
<proteinExistence type="predicted"/>
<dbReference type="InterPro" id="IPR012850">
    <property type="entry name" value="A-amylase_bs_C"/>
</dbReference>
<keyword evidence="2" id="KW-0326">Glycosidase</keyword>
<protein>
    <submittedName>
        <fullName evidence="5">Alpha-amylase</fullName>
    </submittedName>
</protein>
<dbReference type="AlphaFoldDB" id="A0AAX3BGC0"/>
<dbReference type="PANTHER" id="PTHR43447">
    <property type="entry name" value="ALPHA-AMYLASE"/>
    <property type="match status" value="1"/>
</dbReference>
<feature type="domain" description="Alpha-amylase C-terminal beta-sheet" evidence="4">
    <location>
        <begin position="484"/>
        <end position="540"/>
    </location>
</feature>
<evidence type="ECO:0000259" key="4">
    <source>
        <dbReference type="SMART" id="SM00810"/>
    </source>
</evidence>
<dbReference type="InterPro" id="IPR013783">
    <property type="entry name" value="Ig-like_fold"/>
</dbReference>
<keyword evidence="1" id="KW-0378">Hydrolase</keyword>
<sequence>MWSNLVGCNEGTNTIRVRAISSTSKTNQTQIFIIVDTQRPLAWFSFPTNSGTVSNTTVVATGGASDNGGTGVAGTYVKIDSENFFLVGTSSFSHTFSNLNEGNHSLSVYSKDIAGNISLTNSIAFSVALSQTDTNTNGYREYTNIHYNGDGYDILLQGFHWASTNGNWWNEIANKAEEIRTAGFTMVWLPPLSDCGDNNGYLPREWYNLSSKYGNGTQLSNAITSLKNAELKIIADIVINHRVGTYNWADFSNPAFPDNKAAVCSDDEWGQGTGASDTGEGYNAGRDLDHSNPNVRATIITWMKWLRQIGFDGWRYDYVKGYNPYYNSNYNEATKAYFSVGELWPDITGDYYASGANINYHRQALMNWIDASGGRSTVFDFTTKWQLMLAVERTEYWRLKDPDGKPIGAIGWWPAMSVTFIDNHDTGYSPGGGQHHWPFPQDKREIGYAYILTHPGIPSVYWYDFFDGGSYLKTVITNLIAIRKNQGIHATSPITILKAEATEYVALINSNTIVKLGPGMSFNTNWTLAASGTDWAVWTQ</sequence>
<dbReference type="GO" id="GO:0004556">
    <property type="term" value="F:alpha-amylase activity"/>
    <property type="evidence" value="ECO:0007669"/>
    <property type="project" value="InterPro"/>
</dbReference>
<dbReference type="GO" id="GO:0005975">
    <property type="term" value="P:carbohydrate metabolic process"/>
    <property type="evidence" value="ECO:0007669"/>
    <property type="project" value="InterPro"/>
</dbReference>